<dbReference type="RefSeq" id="WP_130522608.1">
    <property type="nucleotide sequence ID" value="NZ_SHLZ01000003.1"/>
</dbReference>
<feature type="chain" id="PRO_5020288730" description="EF-hand domain-containing protein" evidence="1">
    <location>
        <begin position="25"/>
        <end position="102"/>
    </location>
</feature>
<dbReference type="GO" id="GO:0005509">
    <property type="term" value="F:calcium ion binding"/>
    <property type="evidence" value="ECO:0007669"/>
    <property type="project" value="InterPro"/>
</dbReference>
<dbReference type="SUPFAM" id="SSF47473">
    <property type="entry name" value="EF-hand"/>
    <property type="match status" value="1"/>
</dbReference>
<evidence type="ECO:0000256" key="1">
    <source>
        <dbReference type="SAM" id="SignalP"/>
    </source>
</evidence>
<dbReference type="InterPro" id="IPR011992">
    <property type="entry name" value="EF-hand-dom_pair"/>
</dbReference>
<reference evidence="3 4" key="1">
    <citation type="submission" date="2019-02" db="EMBL/GenBank/DDBJ databases">
        <title>WGS of Pseudoxanthomonas species novum from clinical isolates.</title>
        <authorList>
            <person name="Bernier A.-M."/>
            <person name="Bernard K."/>
            <person name="Vachon A."/>
        </authorList>
    </citation>
    <scope>NUCLEOTIDE SEQUENCE [LARGE SCALE GENOMIC DNA]</scope>
    <source>
        <strain evidence="3 4">NML140781</strain>
    </source>
</reference>
<dbReference type="Proteomes" id="UP000292087">
    <property type="component" value="Unassembled WGS sequence"/>
</dbReference>
<evidence type="ECO:0000313" key="3">
    <source>
        <dbReference type="EMBL" id="TAA37639.1"/>
    </source>
</evidence>
<name>A0A4Q8M0Q6_9GAMM</name>
<protein>
    <recommendedName>
        <fullName evidence="2">EF-hand domain-containing protein</fullName>
    </recommendedName>
</protein>
<feature type="signal peptide" evidence="1">
    <location>
        <begin position="1"/>
        <end position="24"/>
    </location>
</feature>
<feature type="domain" description="EF-hand" evidence="2">
    <location>
        <begin position="85"/>
        <end position="100"/>
    </location>
</feature>
<comment type="caution">
    <text evidence="3">The sequence shown here is derived from an EMBL/GenBank/DDBJ whole genome shotgun (WGS) entry which is preliminary data.</text>
</comment>
<sequence>MKIASHIFAISAGLLSLAPLTTLAMGQSTPHEIHLATCDQKADEQARLLKHQFAQRDVNRDGLLEAAETDNPQMSAACQAKCRDRIDRNHDGVIEAAEIRHA</sequence>
<dbReference type="InterPro" id="IPR018247">
    <property type="entry name" value="EF_Hand_1_Ca_BS"/>
</dbReference>
<gene>
    <name evidence="3" type="ORF">EA656_02965</name>
</gene>
<evidence type="ECO:0000313" key="4">
    <source>
        <dbReference type="Proteomes" id="UP000292087"/>
    </source>
</evidence>
<dbReference type="Gene3D" id="1.10.238.10">
    <property type="entry name" value="EF-hand"/>
    <property type="match status" value="1"/>
</dbReference>
<dbReference type="AlphaFoldDB" id="A0A4Q8M0Q6"/>
<proteinExistence type="predicted"/>
<accession>A0A4Q8M0Q6</accession>
<keyword evidence="1" id="KW-0732">Signal</keyword>
<dbReference type="InterPro" id="IPR002048">
    <property type="entry name" value="EF_hand_dom"/>
</dbReference>
<evidence type="ECO:0000259" key="2">
    <source>
        <dbReference type="Pfam" id="PF13202"/>
    </source>
</evidence>
<dbReference type="Pfam" id="PF13202">
    <property type="entry name" value="EF-hand_5"/>
    <property type="match status" value="1"/>
</dbReference>
<dbReference type="PROSITE" id="PS00018">
    <property type="entry name" value="EF_HAND_1"/>
    <property type="match status" value="1"/>
</dbReference>
<organism evidence="3 4">
    <name type="scientific">Pseudoxanthomonas winnipegensis</name>
    <dbReference type="NCBI Taxonomy" id="2480810"/>
    <lineage>
        <taxon>Bacteria</taxon>
        <taxon>Pseudomonadati</taxon>
        <taxon>Pseudomonadota</taxon>
        <taxon>Gammaproteobacteria</taxon>
        <taxon>Lysobacterales</taxon>
        <taxon>Lysobacteraceae</taxon>
        <taxon>Pseudoxanthomonas</taxon>
    </lineage>
</organism>
<dbReference type="EMBL" id="SHMF01000001">
    <property type="protein sequence ID" value="TAA37639.1"/>
    <property type="molecule type" value="Genomic_DNA"/>
</dbReference>